<dbReference type="Gramene" id="mRNA:HanXRQr2_Chr17g0809791">
    <property type="protein sequence ID" value="CDS:HanXRQr2_Chr17g0809791.1"/>
    <property type="gene ID" value="HanXRQr2_Chr17g0809791"/>
</dbReference>
<accession>A0A9K3GV15</accession>
<name>A0A9K3GV15_HELAN</name>
<reference evidence="1" key="2">
    <citation type="submission" date="2020-06" db="EMBL/GenBank/DDBJ databases">
        <title>Helianthus annuus Genome sequencing and assembly Release 2.</title>
        <authorList>
            <person name="Gouzy J."/>
            <person name="Langlade N."/>
            <person name="Munos S."/>
        </authorList>
    </citation>
    <scope>NUCLEOTIDE SEQUENCE</scope>
    <source>
        <tissue evidence="1">Leaves</tissue>
    </source>
</reference>
<proteinExistence type="predicted"/>
<gene>
    <name evidence="1" type="ORF">HanXRQr2_Chr17g0809791</name>
</gene>
<comment type="caution">
    <text evidence="1">The sequence shown here is derived from an EMBL/GenBank/DDBJ whole genome shotgun (WGS) entry which is preliminary data.</text>
</comment>
<sequence length="53" mass="6371">MLSSIIIIRQNKYMWRPRSPSLYLDCQICHPPDNINKDIHVYVLFFVFTIICN</sequence>
<reference evidence="1" key="1">
    <citation type="journal article" date="2017" name="Nature">
        <title>The sunflower genome provides insights into oil metabolism, flowering and Asterid evolution.</title>
        <authorList>
            <person name="Badouin H."/>
            <person name="Gouzy J."/>
            <person name="Grassa C.J."/>
            <person name="Murat F."/>
            <person name="Staton S.E."/>
            <person name="Cottret L."/>
            <person name="Lelandais-Briere C."/>
            <person name="Owens G.L."/>
            <person name="Carrere S."/>
            <person name="Mayjonade B."/>
            <person name="Legrand L."/>
            <person name="Gill N."/>
            <person name="Kane N.C."/>
            <person name="Bowers J.E."/>
            <person name="Hubner S."/>
            <person name="Bellec A."/>
            <person name="Berard A."/>
            <person name="Berges H."/>
            <person name="Blanchet N."/>
            <person name="Boniface M.C."/>
            <person name="Brunel D."/>
            <person name="Catrice O."/>
            <person name="Chaidir N."/>
            <person name="Claudel C."/>
            <person name="Donnadieu C."/>
            <person name="Faraut T."/>
            <person name="Fievet G."/>
            <person name="Helmstetter N."/>
            <person name="King M."/>
            <person name="Knapp S.J."/>
            <person name="Lai Z."/>
            <person name="Le Paslier M.C."/>
            <person name="Lippi Y."/>
            <person name="Lorenzon L."/>
            <person name="Mandel J.R."/>
            <person name="Marage G."/>
            <person name="Marchand G."/>
            <person name="Marquand E."/>
            <person name="Bret-Mestries E."/>
            <person name="Morien E."/>
            <person name="Nambeesan S."/>
            <person name="Nguyen T."/>
            <person name="Pegot-Espagnet P."/>
            <person name="Pouilly N."/>
            <person name="Raftis F."/>
            <person name="Sallet E."/>
            <person name="Schiex T."/>
            <person name="Thomas J."/>
            <person name="Vandecasteele C."/>
            <person name="Vares D."/>
            <person name="Vear F."/>
            <person name="Vautrin S."/>
            <person name="Crespi M."/>
            <person name="Mangin B."/>
            <person name="Burke J.M."/>
            <person name="Salse J."/>
            <person name="Munos S."/>
            <person name="Vincourt P."/>
            <person name="Rieseberg L.H."/>
            <person name="Langlade N.B."/>
        </authorList>
    </citation>
    <scope>NUCLEOTIDE SEQUENCE</scope>
    <source>
        <tissue evidence="1">Leaves</tissue>
    </source>
</reference>
<evidence type="ECO:0000313" key="1">
    <source>
        <dbReference type="EMBL" id="KAF5756028.1"/>
    </source>
</evidence>
<keyword evidence="2" id="KW-1185">Reference proteome</keyword>
<dbReference type="Proteomes" id="UP000215914">
    <property type="component" value="Unassembled WGS sequence"/>
</dbReference>
<dbReference type="AlphaFoldDB" id="A0A9K3GV15"/>
<protein>
    <submittedName>
        <fullName evidence="1">Uncharacterized protein</fullName>
    </submittedName>
</protein>
<evidence type="ECO:0000313" key="2">
    <source>
        <dbReference type="Proteomes" id="UP000215914"/>
    </source>
</evidence>
<dbReference type="EMBL" id="MNCJ02000332">
    <property type="protein sequence ID" value="KAF5756028.1"/>
    <property type="molecule type" value="Genomic_DNA"/>
</dbReference>
<organism evidence="1 2">
    <name type="scientific">Helianthus annuus</name>
    <name type="common">Common sunflower</name>
    <dbReference type="NCBI Taxonomy" id="4232"/>
    <lineage>
        <taxon>Eukaryota</taxon>
        <taxon>Viridiplantae</taxon>
        <taxon>Streptophyta</taxon>
        <taxon>Embryophyta</taxon>
        <taxon>Tracheophyta</taxon>
        <taxon>Spermatophyta</taxon>
        <taxon>Magnoliopsida</taxon>
        <taxon>eudicotyledons</taxon>
        <taxon>Gunneridae</taxon>
        <taxon>Pentapetalae</taxon>
        <taxon>asterids</taxon>
        <taxon>campanulids</taxon>
        <taxon>Asterales</taxon>
        <taxon>Asteraceae</taxon>
        <taxon>Asteroideae</taxon>
        <taxon>Heliantheae alliance</taxon>
        <taxon>Heliantheae</taxon>
        <taxon>Helianthus</taxon>
    </lineage>
</organism>